<organism evidence="1 2">
    <name type="scientific">Helicobacter trogontum</name>
    <dbReference type="NCBI Taxonomy" id="50960"/>
    <lineage>
        <taxon>Bacteria</taxon>
        <taxon>Pseudomonadati</taxon>
        <taxon>Campylobacterota</taxon>
        <taxon>Epsilonproteobacteria</taxon>
        <taxon>Campylobacterales</taxon>
        <taxon>Helicobacteraceae</taxon>
        <taxon>Helicobacter</taxon>
    </lineage>
</organism>
<sequence>MPVEYNSDDFKSLSYLYLYSLISRHIVILDKYEQVIIQIELILFSYNSEYAAFKLLI</sequence>
<dbReference type="Proteomes" id="UP001562457">
    <property type="component" value="Unassembled WGS sequence"/>
</dbReference>
<comment type="caution">
    <text evidence="1">The sequence shown here is derived from an EMBL/GenBank/DDBJ whole genome shotgun (WGS) entry which is preliminary data.</text>
</comment>
<gene>
    <name evidence="1" type="ORF">NHP164001_03330</name>
</gene>
<name>A0ABQ0D1W2_9HELI</name>
<accession>A0ABQ0D1W2</accession>
<protein>
    <submittedName>
        <fullName evidence="1">Uncharacterized protein</fullName>
    </submittedName>
</protein>
<keyword evidence="2" id="KW-1185">Reference proteome</keyword>
<evidence type="ECO:0000313" key="2">
    <source>
        <dbReference type="Proteomes" id="UP001562457"/>
    </source>
</evidence>
<reference evidence="1 2" key="1">
    <citation type="submission" date="2024-06" db="EMBL/GenBank/DDBJ databases">
        <title>Draft genome sequence of Helicobacter trogontum NHP16-4001.</title>
        <authorList>
            <person name="Rimbara E."/>
            <person name="Suzuki M."/>
        </authorList>
    </citation>
    <scope>NUCLEOTIDE SEQUENCE [LARGE SCALE GENOMIC DNA]</scope>
    <source>
        <strain evidence="1 2">NHP16-4001</strain>
    </source>
</reference>
<evidence type="ECO:0000313" key="1">
    <source>
        <dbReference type="EMBL" id="GAB0172320.1"/>
    </source>
</evidence>
<proteinExistence type="predicted"/>
<dbReference type="EMBL" id="BAAFHN010000004">
    <property type="protein sequence ID" value="GAB0172320.1"/>
    <property type="molecule type" value="Genomic_DNA"/>
</dbReference>